<comment type="catalytic activity">
    <reaction evidence="1 11">
        <text>an epoxide + H2O = an ethanediol</text>
        <dbReference type="Rhea" id="RHEA:19037"/>
        <dbReference type="ChEBI" id="CHEBI:15377"/>
        <dbReference type="ChEBI" id="CHEBI:32955"/>
        <dbReference type="ChEBI" id="CHEBI:140594"/>
        <dbReference type="EC" id="3.3.2.10"/>
    </reaction>
</comment>
<evidence type="ECO:0000256" key="7">
    <source>
        <dbReference type="ARBA" id="ARBA00022723"/>
    </source>
</evidence>
<dbReference type="Gene3D" id="3.30.2010.30">
    <property type="match status" value="1"/>
</dbReference>
<sequence length="655" mass="74306">MAKLEASTSRLIQEISLKSPELDPCTRSNYSQFQINTTELRLSVDFKTKTIRGVVTYNLSSHKEAEEVVLDCKDISVHRVEVDSSLVEFKISDAVPIYGSALHIPLNRDDSTGEKEKAMVVSIEFETTDKCTAIQFIQGDTGPYVFSQCQAIHARTLFPCFDTPAVKSPYKFVAKSPYKVTMSGRPVESSPTKSGANTYTFDQPIPIPSYLVSITSGNLLKAPIGPRSDVYSEEPLLAQCQWEFEKDMEGFLQIAESLVFEYEWQRFDSLVLPSSFPYGGMEIPNMTQLTPTLICGDRSQVKVMAHELAHSWSGNLVTNCSWEHFWLNEGWTVYLERRILGAIARKEALAQGNASEEEASRYGEQVRHFNMIGGWNALVETCNNFDPVFTKLVVDLHGKDPDDAFSRIPYEKGFFFLYFLEQKLGGLKEFDPFVKFYFGKFRYQSLNSAQFVQALYEFYEPLGKKSVLDSIDWNKRLFESGLPEEPQLDTSLADEVFAYGDKWVDYVKLGGGGGEKGNVDSVPFKDSDIESFQGEQVMLLLEYLFGQFKPVSVSPQLIKTLPQIYPSLANSQNGEIKSRWNDILITYGQYTPEDSVVQDFADWIGRTGRMKYARPGYKLLKNGISRDYAVDVFKQHESFYHPICKTMIEKDLDLV</sequence>
<dbReference type="EMBL" id="OZ022405">
    <property type="protein sequence ID" value="CAK9436206.1"/>
    <property type="molecule type" value="Genomic_DNA"/>
</dbReference>
<evidence type="ECO:0000256" key="6">
    <source>
        <dbReference type="ARBA" id="ARBA00022670"/>
    </source>
</evidence>
<dbReference type="InterPro" id="IPR034015">
    <property type="entry name" value="M1_LTA4H"/>
</dbReference>
<dbReference type="Pfam" id="PF09127">
    <property type="entry name" value="Leuk-A4-hydro_C"/>
    <property type="match status" value="1"/>
</dbReference>
<evidence type="ECO:0000256" key="11">
    <source>
        <dbReference type="RuleBase" id="RU361141"/>
    </source>
</evidence>
<keyword evidence="5 11" id="KW-0963">Cytoplasm</keyword>
<keyword evidence="6 11" id="KW-0645">Protease</keyword>
<evidence type="ECO:0000256" key="1">
    <source>
        <dbReference type="ARBA" id="ARBA00001268"/>
    </source>
</evidence>
<proteinExistence type="inferred from homology"/>
<keyword evidence="7 11" id="KW-0479">Metal-binding</keyword>
<evidence type="ECO:0000256" key="3">
    <source>
        <dbReference type="ARBA" id="ARBA00004496"/>
    </source>
</evidence>
<dbReference type="GeneID" id="92205960"/>
<dbReference type="InterPro" id="IPR042097">
    <property type="entry name" value="Aminopeptidase_N-like_N_sf"/>
</dbReference>
<keyword evidence="8 11" id="KW-0378">Hydrolase</keyword>
<dbReference type="Gene3D" id="2.60.40.1730">
    <property type="entry name" value="tricorn interacting facor f3 domain"/>
    <property type="match status" value="1"/>
</dbReference>
<dbReference type="InterPro" id="IPR014782">
    <property type="entry name" value="Peptidase_M1_dom"/>
</dbReference>
<feature type="domain" description="Peptidase M1 leukotriene A4 hydrolase/aminopeptidase C-terminal" evidence="12">
    <location>
        <begin position="491"/>
        <end position="652"/>
    </location>
</feature>
<comment type="similarity">
    <text evidence="4 11">Belongs to the peptidase M1 family.</text>
</comment>
<dbReference type="SUPFAM" id="SSF55486">
    <property type="entry name" value="Metalloproteases ('zincins'), catalytic domain"/>
    <property type="match status" value="1"/>
</dbReference>
<evidence type="ECO:0000259" key="12">
    <source>
        <dbReference type="SMART" id="SM01263"/>
    </source>
</evidence>
<evidence type="ECO:0000313" key="13">
    <source>
        <dbReference type="EMBL" id="CAK9436206.1"/>
    </source>
</evidence>
<gene>
    <name evidence="13" type="ORF">LODBEIA_P07640</name>
</gene>
<evidence type="ECO:0000256" key="5">
    <source>
        <dbReference type="ARBA" id="ARBA00022490"/>
    </source>
</evidence>
<evidence type="ECO:0000256" key="4">
    <source>
        <dbReference type="ARBA" id="ARBA00010136"/>
    </source>
</evidence>
<dbReference type="InterPro" id="IPR027268">
    <property type="entry name" value="Peptidase_M4/M1_CTD_sf"/>
</dbReference>
<name>A0ABP0ZJR7_9ASCO</name>
<dbReference type="InterPro" id="IPR045357">
    <property type="entry name" value="Aminopeptidase_N-like_N"/>
</dbReference>
<dbReference type="InterPro" id="IPR016024">
    <property type="entry name" value="ARM-type_fold"/>
</dbReference>
<dbReference type="PRINTS" id="PR00756">
    <property type="entry name" value="ALADIPTASE"/>
</dbReference>
<dbReference type="InterPro" id="IPR015211">
    <property type="entry name" value="Peptidase_M1_C"/>
</dbReference>
<evidence type="ECO:0000256" key="2">
    <source>
        <dbReference type="ARBA" id="ARBA00002142"/>
    </source>
</evidence>
<dbReference type="SMART" id="SM01263">
    <property type="entry name" value="Leuk-A4-hydro_C"/>
    <property type="match status" value="1"/>
</dbReference>
<dbReference type="SUPFAM" id="SSF48371">
    <property type="entry name" value="ARM repeat"/>
    <property type="match status" value="1"/>
</dbReference>
<dbReference type="EC" id="3.4.11.-" evidence="11"/>
<dbReference type="Gene3D" id="1.10.390.10">
    <property type="entry name" value="Neutral Protease Domain 2"/>
    <property type="match status" value="1"/>
</dbReference>
<keyword evidence="9 11" id="KW-0862">Zinc</keyword>
<dbReference type="Proteomes" id="UP001497383">
    <property type="component" value="Chromosome 1"/>
</dbReference>
<dbReference type="Pfam" id="PF01433">
    <property type="entry name" value="Peptidase_M1"/>
    <property type="match status" value="1"/>
</dbReference>
<protein>
    <recommendedName>
        <fullName evidence="11">Leukotriene A(4) hydrolase</fullName>
        <shortName evidence="11">LTA-4 hydrolase</shortName>
        <ecNumber evidence="11">3.3.2.10</ecNumber>
        <ecNumber evidence="11">3.4.11.-</ecNumber>
    </recommendedName>
</protein>
<keyword evidence="10 11" id="KW-0482">Metalloprotease</keyword>
<keyword evidence="14" id="KW-1185">Reference proteome</keyword>
<organism evidence="13 14">
    <name type="scientific">Lodderomyces beijingensis</name>
    <dbReference type="NCBI Taxonomy" id="1775926"/>
    <lineage>
        <taxon>Eukaryota</taxon>
        <taxon>Fungi</taxon>
        <taxon>Dikarya</taxon>
        <taxon>Ascomycota</taxon>
        <taxon>Saccharomycotina</taxon>
        <taxon>Pichiomycetes</taxon>
        <taxon>Debaryomycetaceae</taxon>
        <taxon>Candida/Lodderomyces clade</taxon>
        <taxon>Lodderomyces</taxon>
    </lineage>
</organism>
<dbReference type="PANTHER" id="PTHR45726">
    <property type="entry name" value="LEUKOTRIENE A-4 HYDROLASE"/>
    <property type="match status" value="1"/>
</dbReference>
<dbReference type="InterPro" id="IPR012777">
    <property type="entry name" value="LTA4H"/>
</dbReference>
<dbReference type="SUPFAM" id="SSF63737">
    <property type="entry name" value="Leukotriene A4 hydrolase N-terminal domain"/>
    <property type="match status" value="1"/>
</dbReference>
<comment type="subcellular location">
    <subcellularLocation>
        <location evidence="3 11">Cytoplasm</location>
    </subcellularLocation>
</comment>
<dbReference type="PANTHER" id="PTHR45726:SF3">
    <property type="entry name" value="LEUKOTRIENE A-4 HYDROLASE"/>
    <property type="match status" value="1"/>
</dbReference>
<evidence type="ECO:0000313" key="14">
    <source>
        <dbReference type="Proteomes" id="UP001497383"/>
    </source>
</evidence>
<evidence type="ECO:0000256" key="8">
    <source>
        <dbReference type="ARBA" id="ARBA00022801"/>
    </source>
</evidence>
<dbReference type="Pfam" id="PF17900">
    <property type="entry name" value="Peptidase_M1_N"/>
    <property type="match status" value="1"/>
</dbReference>
<dbReference type="InterPro" id="IPR038502">
    <property type="entry name" value="M1_LTA-4_hydro/amino_C_sf"/>
</dbReference>
<dbReference type="InterPro" id="IPR049980">
    <property type="entry name" value="LTA4H_cat"/>
</dbReference>
<reference evidence="13 14" key="1">
    <citation type="submission" date="2024-03" db="EMBL/GenBank/DDBJ databases">
        <authorList>
            <person name="Brejova B."/>
        </authorList>
    </citation>
    <scope>NUCLEOTIDE SEQUENCE [LARGE SCALE GENOMIC DNA]</scope>
    <source>
        <strain evidence="13 14">CBS 14171</strain>
    </source>
</reference>
<dbReference type="RefSeq" id="XP_066827702.1">
    <property type="nucleotide sequence ID" value="XM_066976720.1"/>
</dbReference>
<dbReference type="EC" id="3.3.2.10" evidence="11"/>
<dbReference type="CDD" id="cd09599">
    <property type="entry name" value="M1_LTA4H"/>
    <property type="match status" value="1"/>
</dbReference>
<evidence type="ECO:0000256" key="9">
    <source>
        <dbReference type="ARBA" id="ARBA00022833"/>
    </source>
</evidence>
<accession>A0ABP0ZJR7</accession>
<dbReference type="NCBIfam" id="TIGR02411">
    <property type="entry name" value="leuko_A4_hydro"/>
    <property type="match status" value="1"/>
</dbReference>
<evidence type="ECO:0000256" key="10">
    <source>
        <dbReference type="ARBA" id="ARBA00023049"/>
    </source>
</evidence>
<dbReference type="Gene3D" id="1.25.40.320">
    <property type="entry name" value="Peptidase M1, leukotriene A4 hydrolase/aminopeptidase C-terminal domain"/>
    <property type="match status" value="1"/>
</dbReference>
<comment type="cofactor">
    <cofactor evidence="11">
        <name>Zn(2+)</name>
        <dbReference type="ChEBI" id="CHEBI:29105"/>
    </cofactor>
    <text evidence="11">Binds 1 zinc ion per subunit.</text>
</comment>
<dbReference type="InterPro" id="IPR001930">
    <property type="entry name" value="Peptidase_M1"/>
</dbReference>
<comment type="function">
    <text evidence="2">Aminopeptidase that preferentially cleaves di- and tripeptides. Also has low epoxide hydrolase activity (in vitro). Can hydrolyze the epoxide leukotriene LTA(4) but it forms preferentially 5,6-dihydroxy-7,9,11,14-eicosatetraenoic acid rather than the cytokine leukotriene B(4) as the product compared to the homologous mammalian enzyme (in vitro).</text>
</comment>